<dbReference type="Proteomes" id="UP000053557">
    <property type="component" value="Unassembled WGS sequence"/>
</dbReference>
<dbReference type="EC" id="2.4.2.1" evidence="4"/>
<reference evidence="6 7" key="1">
    <citation type="submission" date="2015-12" db="EMBL/GenBank/DDBJ databases">
        <title>Draft genome sequence of Acidibacillus ferrooxidans ITV001, isolated from a chalcopyrite acid mine drainage site in Brazil.</title>
        <authorList>
            <person name="Dall'Agnol H."/>
            <person name="Nancucheo I."/>
            <person name="Johnson B."/>
            <person name="Oliveira R."/>
            <person name="Leite L."/>
            <person name="Pylro V."/>
            <person name="Nunes G.L."/>
            <person name="Tzotzos G."/>
            <person name="Fernandes G.R."/>
            <person name="Dutra J."/>
            <person name="Orellana S.C."/>
            <person name="Oliveira G."/>
        </authorList>
    </citation>
    <scope>NUCLEOTIDE SEQUENCE [LARGE SCALE GENOMIC DNA]</scope>
    <source>
        <strain evidence="7">ITV01</strain>
    </source>
</reference>
<comment type="catalytic activity">
    <reaction evidence="4">
        <text>a purine D-ribonucleoside + phosphate = a purine nucleobase + alpha-D-ribose 1-phosphate</text>
        <dbReference type="Rhea" id="RHEA:19805"/>
        <dbReference type="ChEBI" id="CHEBI:26386"/>
        <dbReference type="ChEBI" id="CHEBI:43474"/>
        <dbReference type="ChEBI" id="CHEBI:57720"/>
        <dbReference type="ChEBI" id="CHEBI:142355"/>
        <dbReference type="EC" id="2.4.2.1"/>
    </reaction>
</comment>
<dbReference type="GO" id="GO:0005829">
    <property type="term" value="C:cytosol"/>
    <property type="evidence" value="ECO:0007669"/>
    <property type="project" value="TreeGrafter"/>
</dbReference>
<dbReference type="FunFam" id="3.40.50.1580:FF:000012">
    <property type="entry name" value="Probable 6-oxopurine nucleoside phosphorylase"/>
    <property type="match status" value="1"/>
</dbReference>
<dbReference type="InterPro" id="IPR035994">
    <property type="entry name" value="Nucleoside_phosphorylase_sf"/>
</dbReference>
<dbReference type="Pfam" id="PF01048">
    <property type="entry name" value="PNP_UDP_1"/>
    <property type="match status" value="1"/>
</dbReference>
<feature type="domain" description="Nucleoside phosphorylase" evidence="5">
    <location>
        <begin position="6"/>
        <end position="236"/>
    </location>
</feature>
<comment type="miscellaneous">
    <text evidence="4">Although this enzyme belongs to the family of MTA phosphorylases based on sequence homology, it lacks several conserved amino acids in the substrate binding pocket that confer specificity towards MTA.</text>
</comment>
<feature type="binding site" evidence="4">
    <location>
        <position position="184"/>
    </location>
    <ligand>
        <name>phosphate</name>
        <dbReference type="ChEBI" id="CHEBI:43474"/>
    </ligand>
</feature>
<dbReference type="AlphaFoldDB" id="A0A101XSP9"/>
<comment type="pathway">
    <text evidence="4">Purine metabolism; purine nucleoside salvage.</text>
</comment>
<keyword evidence="3 4" id="KW-0660">Purine salvage</keyword>
<evidence type="ECO:0000259" key="5">
    <source>
        <dbReference type="Pfam" id="PF01048"/>
    </source>
</evidence>
<dbReference type="HAMAP" id="MF_01963">
    <property type="entry name" value="MTAP"/>
    <property type="match status" value="1"/>
</dbReference>
<feature type="site" description="Important for substrate specificity" evidence="4">
    <location>
        <position position="165"/>
    </location>
</feature>
<keyword evidence="1 4" id="KW-0328">Glycosyltransferase</keyword>
<feature type="binding site" evidence="4">
    <location>
        <position position="11"/>
    </location>
    <ligand>
        <name>phosphate</name>
        <dbReference type="ChEBI" id="CHEBI:43474"/>
    </ligand>
</feature>
<dbReference type="InterPro" id="IPR010044">
    <property type="entry name" value="MTAP"/>
</dbReference>
<comment type="caution">
    <text evidence="6">The sequence shown here is derived from an EMBL/GenBank/DDBJ whole genome shotgun (WGS) entry which is preliminary data.</text>
</comment>
<evidence type="ECO:0000313" key="6">
    <source>
        <dbReference type="EMBL" id="KUO96838.1"/>
    </source>
</evidence>
<gene>
    <name evidence="6" type="ORF">ATW55_08500</name>
</gene>
<dbReference type="NCBIfam" id="NF006599">
    <property type="entry name" value="PRK09136.1"/>
    <property type="match status" value="1"/>
</dbReference>
<comment type="function">
    <text evidence="4">Purine nucleoside phosphorylase involved in purine salvage.</text>
</comment>
<dbReference type="PANTHER" id="PTHR42679">
    <property type="entry name" value="S-METHYL-5'-THIOADENOSINE PHOSPHORYLASE"/>
    <property type="match status" value="1"/>
</dbReference>
<organism evidence="6 7">
    <name type="scientific">Ferroacidibacillus organovorans</name>
    <dbReference type="NCBI Taxonomy" id="1765683"/>
    <lineage>
        <taxon>Bacteria</taxon>
        <taxon>Bacillati</taxon>
        <taxon>Bacillota</taxon>
        <taxon>Bacilli</taxon>
        <taxon>Bacillales</taxon>
        <taxon>Alicyclobacillaceae</taxon>
        <taxon>Ferroacidibacillus</taxon>
    </lineage>
</organism>
<dbReference type="GO" id="GO:0006166">
    <property type="term" value="P:purine ribonucleoside salvage"/>
    <property type="evidence" value="ECO:0007669"/>
    <property type="project" value="UniProtKB-UniRule"/>
</dbReference>
<comment type="similarity">
    <text evidence="4">Belongs to the PNP/MTAP phosphorylase family. MTAP subfamily.</text>
</comment>
<evidence type="ECO:0000256" key="3">
    <source>
        <dbReference type="ARBA" id="ARBA00022726"/>
    </source>
</evidence>
<comment type="subunit">
    <text evidence="4">Homohexamer. Dimer of a homotrimer.</text>
</comment>
<evidence type="ECO:0000256" key="2">
    <source>
        <dbReference type="ARBA" id="ARBA00022679"/>
    </source>
</evidence>
<evidence type="ECO:0000256" key="4">
    <source>
        <dbReference type="HAMAP-Rule" id="MF_01963"/>
    </source>
</evidence>
<dbReference type="OrthoDB" id="1523230at2"/>
<dbReference type="CDD" id="cd09010">
    <property type="entry name" value="MTAP_SsMTAPII_like_MTIP"/>
    <property type="match status" value="1"/>
</dbReference>
<comment type="caution">
    <text evidence="4">Lacks conserved residue(s) required for the propagation of feature annotation.</text>
</comment>
<evidence type="ECO:0000256" key="1">
    <source>
        <dbReference type="ARBA" id="ARBA00022676"/>
    </source>
</evidence>
<dbReference type="Gene3D" id="3.40.50.1580">
    <property type="entry name" value="Nucleoside phosphorylase domain"/>
    <property type="match status" value="1"/>
</dbReference>
<dbReference type="NCBIfam" id="TIGR01694">
    <property type="entry name" value="MTAP"/>
    <property type="match status" value="1"/>
</dbReference>
<dbReference type="GO" id="GO:0019509">
    <property type="term" value="P:L-methionine salvage from methylthioadenosine"/>
    <property type="evidence" value="ECO:0007669"/>
    <property type="project" value="TreeGrafter"/>
</dbReference>
<protein>
    <recommendedName>
        <fullName evidence="4">Purine nucleoside phosphorylase</fullName>
        <shortName evidence="4">PNP</shortName>
        <ecNumber evidence="4">2.4.2.1</ecNumber>
    </recommendedName>
</protein>
<dbReference type="InterPro" id="IPR000845">
    <property type="entry name" value="Nucleoside_phosphorylase_d"/>
</dbReference>
<name>A0A101XSP9_9BACL</name>
<dbReference type="PANTHER" id="PTHR42679:SF2">
    <property type="entry name" value="S-METHYL-5'-THIOADENOSINE PHOSPHORYLASE"/>
    <property type="match status" value="1"/>
</dbReference>
<feature type="binding site" evidence="4">
    <location>
        <begin position="51"/>
        <end position="52"/>
    </location>
    <ligand>
        <name>phosphate</name>
        <dbReference type="ChEBI" id="CHEBI:43474"/>
    </ligand>
</feature>
<keyword evidence="2 4" id="KW-0808">Transferase</keyword>
<dbReference type="UniPathway" id="UPA00606"/>
<sequence>MNAKKAIIGGTGVYDPKRLKDHQQHTIDTPYGNAVCTIGEYSGEPVVFLPRHGEGHHLAPHQIPYRANLYALRALGVTEIYATAAVGSVHKNLLPGSLVIVDQFLDFTKSRPLTFFEDGRPVTHVDMTDPFCGRLRKKLAKSAEEKELPVVYGGTYVCTEGPRFETPAEIRMFDRMGGDVVGMTAVPEVVLAKELGMCYASVAMVTNYCSGITGDVLTHQEVLDVMANNVHRIRDLFFHTLLAPDHSASCACQTAAQSMNA</sequence>
<evidence type="ECO:0000313" key="7">
    <source>
        <dbReference type="Proteomes" id="UP000053557"/>
    </source>
</evidence>
<feature type="binding site" evidence="4">
    <location>
        <position position="183"/>
    </location>
    <ligand>
        <name>substrate</name>
    </ligand>
</feature>
<dbReference type="GO" id="GO:0017061">
    <property type="term" value="F:S-methyl-5-thioadenosine phosphorylase activity"/>
    <property type="evidence" value="ECO:0007669"/>
    <property type="project" value="InterPro"/>
</dbReference>
<proteinExistence type="inferred from homology"/>
<dbReference type="SUPFAM" id="SSF53167">
    <property type="entry name" value="Purine and uridine phosphorylases"/>
    <property type="match status" value="1"/>
</dbReference>
<accession>A0A101XSP9</accession>
<dbReference type="RefSeq" id="WP_067712794.1">
    <property type="nucleotide sequence ID" value="NZ_LPVJ01000009.1"/>
</dbReference>
<feature type="site" description="Important for substrate specificity" evidence="4">
    <location>
        <position position="219"/>
    </location>
</feature>
<keyword evidence="7" id="KW-1185">Reference proteome</keyword>
<dbReference type="EMBL" id="LPVJ01000009">
    <property type="protein sequence ID" value="KUO96838.1"/>
    <property type="molecule type" value="Genomic_DNA"/>
</dbReference>